<dbReference type="InterPro" id="IPR013852">
    <property type="entry name" value="Transl_elong_P/YeiP_CS"/>
</dbReference>
<dbReference type="Proteomes" id="UP000178187">
    <property type="component" value="Unassembled WGS sequence"/>
</dbReference>
<dbReference type="NCBIfam" id="NF001810">
    <property type="entry name" value="PRK00529.1"/>
    <property type="match status" value="1"/>
</dbReference>
<evidence type="ECO:0000256" key="1">
    <source>
        <dbReference type="ARBA" id="ARBA00009479"/>
    </source>
</evidence>
<organism evidence="4 5">
    <name type="scientific">Candidatus Danuiimicrobium aquiferis</name>
    <dbReference type="NCBI Taxonomy" id="1801832"/>
    <lineage>
        <taxon>Bacteria</taxon>
        <taxon>Pseudomonadati</taxon>
        <taxon>Candidatus Omnitrophota</taxon>
        <taxon>Candidatus Danuiimicrobium</taxon>
    </lineage>
</organism>
<gene>
    <name evidence="4" type="ORF">A3G33_06320</name>
</gene>
<evidence type="ECO:0000313" key="5">
    <source>
        <dbReference type="Proteomes" id="UP000178187"/>
    </source>
</evidence>
<dbReference type="PANTHER" id="PTHR30053:SF14">
    <property type="entry name" value="TRANSLATION ELONGATION FACTOR KOW-LIKE DOMAIN-CONTAINING PROTEIN"/>
    <property type="match status" value="1"/>
</dbReference>
<dbReference type="InterPro" id="IPR012340">
    <property type="entry name" value="NA-bd_OB-fold"/>
</dbReference>
<dbReference type="EMBL" id="MHFR01000017">
    <property type="protein sequence ID" value="OGW98992.1"/>
    <property type="molecule type" value="Genomic_DNA"/>
</dbReference>
<comment type="caution">
    <text evidence="4">The sequence shown here is derived from an EMBL/GenBank/DDBJ whole genome shotgun (WGS) entry which is preliminary data.</text>
</comment>
<dbReference type="InterPro" id="IPR020599">
    <property type="entry name" value="Transl_elong_fac_P/YeiP"/>
</dbReference>
<dbReference type="AlphaFoldDB" id="A0A1G1L1H0"/>
<dbReference type="SUPFAM" id="SSF50104">
    <property type="entry name" value="Translation proteins SH3-like domain"/>
    <property type="match status" value="1"/>
</dbReference>
<evidence type="ECO:0008006" key="6">
    <source>
        <dbReference type="Google" id="ProtNLM"/>
    </source>
</evidence>
<reference evidence="4 5" key="1">
    <citation type="journal article" date="2016" name="Nat. Commun.">
        <title>Thousands of microbial genomes shed light on interconnected biogeochemical processes in an aquifer system.</title>
        <authorList>
            <person name="Anantharaman K."/>
            <person name="Brown C.T."/>
            <person name="Hug L.A."/>
            <person name="Sharon I."/>
            <person name="Castelle C.J."/>
            <person name="Probst A.J."/>
            <person name="Thomas B.C."/>
            <person name="Singh A."/>
            <person name="Wilkins M.J."/>
            <person name="Karaoz U."/>
            <person name="Brodie E.L."/>
            <person name="Williams K.H."/>
            <person name="Hubbard S.S."/>
            <person name="Banfield J.F."/>
        </authorList>
    </citation>
    <scope>NUCLEOTIDE SEQUENCE [LARGE SCALE GENOMIC DNA]</scope>
</reference>
<dbReference type="Pfam" id="PF09285">
    <property type="entry name" value="Elong-fact-P_C"/>
    <property type="match status" value="1"/>
</dbReference>
<comment type="similarity">
    <text evidence="1">Belongs to the elongation factor P family.</text>
</comment>
<dbReference type="Gene3D" id="2.40.50.140">
    <property type="entry name" value="Nucleic acid-binding proteins"/>
    <property type="match status" value="2"/>
</dbReference>
<dbReference type="FunFam" id="2.40.50.140:FF:000009">
    <property type="entry name" value="Elongation factor P"/>
    <property type="match status" value="1"/>
</dbReference>
<dbReference type="GO" id="GO:0005737">
    <property type="term" value="C:cytoplasm"/>
    <property type="evidence" value="ECO:0007669"/>
    <property type="project" value="InterPro"/>
</dbReference>
<evidence type="ECO:0000259" key="2">
    <source>
        <dbReference type="SMART" id="SM00841"/>
    </source>
</evidence>
<protein>
    <recommendedName>
        <fullName evidence="6">Elongation factor P</fullName>
    </recommendedName>
</protein>
<dbReference type="SMART" id="SM00841">
    <property type="entry name" value="Elong-fact-P_C"/>
    <property type="match status" value="1"/>
</dbReference>
<dbReference type="InterPro" id="IPR015365">
    <property type="entry name" value="Elong-fact-P_C"/>
</dbReference>
<evidence type="ECO:0000313" key="4">
    <source>
        <dbReference type="EMBL" id="OGW98992.1"/>
    </source>
</evidence>
<dbReference type="PANTHER" id="PTHR30053">
    <property type="entry name" value="ELONGATION FACTOR P"/>
    <property type="match status" value="1"/>
</dbReference>
<evidence type="ECO:0000259" key="3">
    <source>
        <dbReference type="SMART" id="SM01185"/>
    </source>
</evidence>
<feature type="domain" description="Translation elongation factor P/YeiP central" evidence="3">
    <location>
        <begin position="67"/>
        <end position="121"/>
    </location>
</feature>
<sequence length="205" mass="23610">MIDATEIRVGNILRVDGKICRVLHQEVRGTGKFGKTVHLKLKGLEDGNIHEKSFRAEDKAEDLEAHRVKMQYLYKDNDQYIFMNMETFEQFPIPAKIVGKHEVFLKENAEIDILFGEDRALSIEFPKVAELEVVHAPSQSGDRETFKEVELENGLKVLVPAFVKEGERVRIDVEDFSYMERVTTKSMRTGAVPVEKDKEKDKKKE</sequence>
<dbReference type="InterPro" id="IPR001059">
    <property type="entry name" value="Transl_elong_P/YeiP_cen"/>
</dbReference>
<dbReference type="GO" id="GO:0003746">
    <property type="term" value="F:translation elongation factor activity"/>
    <property type="evidence" value="ECO:0007669"/>
    <property type="project" value="InterPro"/>
</dbReference>
<dbReference type="Gene3D" id="2.30.30.30">
    <property type="match status" value="1"/>
</dbReference>
<proteinExistence type="inferred from homology"/>
<dbReference type="SUPFAM" id="SSF50249">
    <property type="entry name" value="Nucleic acid-binding proteins"/>
    <property type="match status" value="2"/>
</dbReference>
<dbReference type="InterPro" id="IPR008991">
    <property type="entry name" value="Translation_prot_SH3-like_sf"/>
</dbReference>
<name>A0A1G1L1H0_9BACT</name>
<feature type="domain" description="Elongation factor P C-terminal" evidence="2">
    <location>
        <begin position="129"/>
        <end position="181"/>
    </location>
</feature>
<dbReference type="CDD" id="cd04470">
    <property type="entry name" value="S1_EF-P_repeat_1"/>
    <property type="match status" value="1"/>
</dbReference>
<dbReference type="PROSITE" id="PS01275">
    <property type="entry name" value="EFP"/>
    <property type="match status" value="1"/>
</dbReference>
<dbReference type="Pfam" id="PF01132">
    <property type="entry name" value="EFP"/>
    <property type="match status" value="1"/>
</dbReference>
<dbReference type="SMART" id="SM01185">
    <property type="entry name" value="EFP"/>
    <property type="match status" value="1"/>
</dbReference>
<dbReference type="InterPro" id="IPR014722">
    <property type="entry name" value="Rib_uL2_dom2"/>
</dbReference>
<dbReference type="GO" id="GO:0043043">
    <property type="term" value="P:peptide biosynthetic process"/>
    <property type="evidence" value="ECO:0007669"/>
    <property type="project" value="InterPro"/>
</dbReference>
<accession>A0A1G1L1H0</accession>
<dbReference type="InterPro" id="IPR013185">
    <property type="entry name" value="Transl_elong_KOW-like"/>
</dbReference>
<dbReference type="Pfam" id="PF08207">
    <property type="entry name" value="EFP_N"/>
    <property type="match status" value="1"/>
</dbReference>
<dbReference type="PIRSF" id="PIRSF005901">
    <property type="entry name" value="EF-P"/>
    <property type="match status" value="1"/>
</dbReference>